<proteinExistence type="predicted"/>
<dbReference type="InParanoid" id="A0A2K1QPM9"/>
<evidence type="ECO:0000256" key="1">
    <source>
        <dbReference type="SAM" id="MobiDB-lite"/>
    </source>
</evidence>
<evidence type="ECO:0000313" key="3">
    <source>
        <dbReference type="Proteomes" id="UP000243797"/>
    </source>
</evidence>
<comment type="caution">
    <text evidence="2">The sequence shown here is derived from an EMBL/GenBank/DDBJ whole genome shotgun (WGS) entry which is preliminary data.</text>
</comment>
<feature type="compositionally biased region" description="Basic and acidic residues" evidence="1">
    <location>
        <begin position="1"/>
        <end position="14"/>
    </location>
</feature>
<feature type="compositionally biased region" description="Basic and acidic residues" evidence="1">
    <location>
        <begin position="24"/>
        <end position="45"/>
    </location>
</feature>
<sequence length="170" mass="19899">MSEPADQMKGKEETAAELPEVEELLARYHEMKEESKRKDEEDLRRYAQHGRKVSTKTDLLRTIMNLEEENKNLSRLLVVRSNEVLELKEKATELEGNLSRTRKSEEGLRTKIDGMITTGKSWKDDMEKLEKEVKRKTREISGLKVIKDRRIAELQEMLRQSRGEGQIQQT</sequence>
<feature type="region of interest" description="Disordered" evidence="1">
    <location>
        <begin position="1"/>
        <end position="54"/>
    </location>
</feature>
<accession>A0A2K1QPM9</accession>
<gene>
    <name evidence="2" type="ORF">CAC42_5021</name>
</gene>
<keyword evidence="3" id="KW-1185">Reference proteome</keyword>
<evidence type="ECO:0000313" key="2">
    <source>
        <dbReference type="EMBL" id="PNS17057.1"/>
    </source>
</evidence>
<dbReference type="Proteomes" id="UP000243797">
    <property type="component" value="Unassembled WGS sequence"/>
</dbReference>
<dbReference type="AlphaFoldDB" id="A0A2K1QPM9"/>
<dbReference type="EMBL" id="NKHZ01000055">
    <property type="protein sequence ID" value="PNS17057.1"/>
    <property type="molecule type" value="Genomic_DNA"/>
</dbReference>
<name>A0A2K1QPM9_9PEZI</name>
<protein>
    <submittedName>
        <fullName evidence="2">Uncharacterized protein</fullName>
    </submittedName>
</protein>
<reference evidence="2 3" key="1">
    <citation type="submission" date="2017-06" db="EMBL/GenBank/DDBJ databases">
        <title>Draft genome sequence of a variant of Elsinoe murrayae.</title>
        <authorList>
            <person name="Cheng Q."/>
        </authorList>
    </citation>
    <scope>NUCLEOTIDE SEQUENCE [LARGE SCALE GENOMIC DNA]</scope>
    <source>
        <strain evidence="2 3">CQ-2017a</strain>
    </source>
</reference>
<organism evidence="2 3">
    <name type="scientific">Sphaceloma murrayae</name>
    <dbReference type="NCBI Taxonomy" id="2082308"/>
    <lineage>
        <taxon>Eukaryota</taxon>
        <taxon>Fungi</taxon>
        <taxon>Dikarya</taxon>
        <taxon>Ascomycota</taxon>
        <taxon>Pezizomycotina</taxon>
        <taxon>Dothideomycetes</taxon>
        <taxon>Dothideomycetidae</taxon>
        <taxon>Myriangiales</taxon>
        <taxon>Elsinoaceae</taxon>
        <taxon>Sphaceloma</taxon>
    </lineage>
</organism>